<dbReference type="OrthoDB" id="2045334at2"/>
<dbReference type="InterPro" id="IPR053746">
    <property type="entry name" value="Viral_HT_Connector_Assembly"/>
</dbReference>
<protein>
    <submittedName>
        <fullName evidence="1">Uncharacterized protein</fullName>
    </submittedName>
</protein>
<organism evidence="1 2">
    <name type="scientific">Streptococcus bovimastitidis</name>
    <dbReference type="NCBI Taxonomy" id="1856638"/>
    <lineage>
        <taxon>Bacteria</taxon>
        <taxon>Bacillati</taxon>
        <taxon>Bacillota</taxon>
        <taxon>Bacilli</taxon>
        <taxon>Lactobacillales</taxon>
        <taxon>Streptococcaceae</taxon>
        <taxon>Streptococcus</taxon>
    </lineage>
</organism>
<name>A0A1L8MK79_9STRE</name>
<evidence type="ECO:0000313" key="1">
    <source>
        <dbReference type="EMBL" id="OJF71164.1"/>
    </source>
</evidence>
<dbReference type="AlphaFoldDB" id="A0A1L8MK79"/>
<comment type="caution">
    <text evidence="1">The sequence shown here is derived from an EMBL/GenBank/DDBJ whole genome shotgun (WGS) entry which is preliminary data.</text>
</comment>
<dbReference type="STRING" id="1856638.A9Q68_10015"/>
<dbReference type="Gene3D" id="1.10.246.150">
    <property type="match status" value="1"/>
</dbReference>
<gene>
    <name evidence="1" type="ORF">A9Q68_10015</name>
</gene>
<keyword evidence="2" id="KW-1185">Reference proteome</keyword>
<proteinExistence type="predicted"/>
<sequence length="176" mass="19325">MIISLEEAKKIDPNVTEEALIGLETMVRNITNNNFQVMNFRISNLDLSGSIIKASVGRIDIFKPGETIEINGSQYNDGLYSIVSVSGNGIEVGGTFIPEINSNAIATKVSYPADVVEGIKKLISYDLKMAGKIGVKSESISRWSVTYYDVTSSESVEGYPATLLGFLKKYKKLRWS</sequence>
<dbReference type="Proteomes" id="UP000182015">
    <property type="component" value="Unassembled WGS sequence"/>
</dbReference>
<reference evidence="2" key="1">
    <citation type="submission" date="2016-06" db="EMBL/GenBank/DDBJ databases">
        <authorList>
            <person name="de Vries S.P.W."/>
            <person name="Hadjirin N.F."/>
            <person name="Lay E.M."/>
            <person name="Zadoks R.N."/>
            <person name="Peacock S.J."/>
            <person name="Parkhill J."/>
            <person name="Grant A.J."/>
            <person name="Mcdougall S."/>
            <person name="Holmes M.A."/>
        </authorList>
    </citation>
    <scope>NUCLEOTIDE SEQUENCE [LARGE SCALE GENOMIC DNA]</scope>
    <source>
        <strain evidence="2">NZ1587</strain>
    </source>
</reference>
<dbReference type="RefSeq" id="WP_071794579.1">
    <property type="nucleotide sequence ID" value="NZ_LZDD01000004.1"/>
</dbReference>
<dbReference type="EMBL" id="LZDD01000004">
    <property type="protein sequence ID" value="OJF71164.1"/>
    <property type="molecule type" value="Genomic_DNA"/>
</dbReference>
<evidence type="ECO:0000313" key="2">
    <source>
        <dbReference type="Proteomes" id="UP000182015"/>
    </source>
</evidence>
<accession>A0A1L8MK79</accession>